<dbReference type="PANTHER" id="PTHR35007">
    <property type="entry name" value="INTEGRAL MEMBRANE PROTEIN-RELATED"/>
    <property type="match status" value="1"/>
</dbReference>
<evidence type="ECO:0000256" key="5">
    <source>
        <dbReference type="ARBA" id="ARBA00023136"/>
    </source>
</evidence>
<protein>
    <submittedName>
        <fullName evidence="8">Type II secretion system F family protein</fullName>
    </submittedName>
</protein>
<name>A0ABV9Z1B5_9HYPH</name>
<accession>A0ABV9Z1B5</accession>
<keyword evidence="5 6" id="KW-0472">Membrane</keyword>
<organism evidence="8 9">
    <name type="scientific">Flaviflagellibacter deserti</name>
    <dbReference type="NCBI Taxonomy" id="2267266"/>
    <lineage>
        <taxon>Bacteria</taxon>
        <taxon>Pseudomonadati</taxon>
        <taxon>Pseudomonadota</taxon>
        <taxon>Alphaproteobacteria</taxon>
        <taxon>Hyphomicrobiales</taxon>
        <taxon>Flaviflagellibacter</taxon>
    </lineage>
</organism>
<feature type="transmembrane region" description="Helical" evidence="6">
    <location>
        <begin position="124"/>
        <end position="144"/>
    </location>
</feature>
<dbReference type="InterPro" id="IPR018076">
    <property type="entry name" value="T2SS_GspF_dom"/>
</dbReference>
<dbReference type="RefSeq" id="WP_114957008.1">
    <property type="nucleotide sequence ID" value="NZ_JBHSJF010000005.1"/>
</dbReference>
<sequence length="327" mass="35840">MDSQQLIIFLLVALAVGGGFYAVAYPLVAGGGRAEKRQKSMFEGAGKFREQASGRTEVALRRAAVADSLKELEKRQLNIKNPPLTVRLEQAGLDWPVKRFYVLSLVLGVILGFGLFIATGMPLLGLAGLFIGGLGLPRWILGYLRKKRQQAFIKEFPNAIDIIVRGVKSGLPLGDCMRIVASESQEPVRSEFRAIVDTQNVGMILSDSIERLYTRVGLPEANFFAIVIAIQSKSGGNLSEALGNLSRVLRDRQKMKGKIQAMSMEAKTSAWIIGSLPIFVGGIVSIISPDYVSALWTKPVGQMLLAFSAFWMLIGILSMRKMINFDF</sequence>
<comment type="caution">
    <text evidence="8">The sequence shown here is derived from an EMBL/GenBank/DDBJ whole genome shotgun (WGS) entry which is preliminary data.</text>
</comment>
<reference evidence="9" key="1">
    <citation type="journal article" date="2019" name="Int. J. Syst. Evol. Microbiol.">
        <title>The Global Catalogue of Microorganisms (GCM) 10K type strain sequencing project: providing services to taxonomists for standard genome sequencing and annotation.</title>
        <authorList>
            <consortium name="The Broad Institute Genomics Platform"/>
            <consortium name="The Broad Institute Genome Sequencing Center for Infectious Disease"/>
            <person name="Wu L."/>
            <person name="Ma J."/>
        </authorList>
    </citation>
    <scope>NUCLEOTIDE SEQUENCE [LARGE SCALE GENOMIC DNA]</scope>
    <source>
        <strain evidence="9">CGMCC 1.16444</strain>
    </source>
</reference>
<dbReference type="Gene3D" id="1.20.81.30">
    <property type="entry name" value="Type II secretion system (T2SS), domain F"/>
    <property type="match status" value="1"/>
</dbReference>
<feature type="transmembrane region" description="Helical" evidence="6">
    <location>
        <begin position="300"/>
        <end position="319"/>
    </location>
</feature>
<comment type="subcellular location">
    <subcellularLocation>
        <location evidence="1">Cell membrane</location>
        <topology evidence="1">Multi-pass membrane protein</topology>
    </subcellularLocation>
</comment>
<evidence type="ECO:0000256" key="4">
    <source>
        <dbReference type="ARBA" id="ARBA00022989"/>
    </source>
</evidence>
<evidence type="ECO:0000259" key="7">
    <source>
        <dbReference type="Pfam" id="PF00482"/>
    </source>
</evidence>
<evidence type="ECO:0000313" key="9">
    <source>
        <dbReference type="Proteomes" id="UP001595796"/>
    </source>
</evidence>
<dbReference type="Proteomes" id="UP001595796">
    <property type="component" value="Unassembled WGS sequence"/>
</dbReference>
<evidence type="ECO:0000256" key="2">
    <source>
        <dbReference type="ARBA" id="ARBA00022475"/>
    </source>
</evidence>
<dbReference type="EMBL" id="JBHSJF010000005">
    <property type="protein sequence ID" value="MFC5067518.1"/>
    <property type="molecule type" value="Genomic_DNA"/>
</dbReference>
<feature type="transmembrane region" description="Helical" evidence="6">
    <location>
        <begin position="100"/>
        <end position="118"/>
    </location>
</feature>
<evidence type="ECO:0000256" key="1">
    <source>
        <dbReference type="ARBA" id="ARBA00004651"/>
    </source>
</evidence>
<evidence type="ECO:0000313" key="8">
    <source>
        <dbReference type="EMBL" id="MFC5067518.1"/>
    </source>
</evidence>
<keyword evidence="2" id="KW-1003">Cell membrane</keyword>
<feature type="domain" description="Type II secretion system protein GspF" evidence="7">
    <location>
        <begin position="161"/>
        <end position="284"/>
    </location>
</feature>
<feature type="transmembrane region" description="Helical" evidence="6">
    <location>
        <begin position="6"/>
        <end position="28"/>
    </location>
</feature>
<keyword evidence="4 6" id="KW-1133">Transmembrane helix</keyword>
<keyword evidence="9" id="KW-1185">Reference proteome</keyword>
<dbReference type="InterPro" id="IPR042094">
    <property type="entry name" value="T2SS_GspF_sf"/>
</dbReference>
<gene>
    <name evidence="8" type="ORF">ACFPFW_05755</name>
</gene>
<evidence type="ECO:0000256" key="6">
    <source>
        <dbReference type="SAM" id="Phobius"/>
    </source>
</evidence>
<evidence type="ECO:0000256" key="3">
    <source>
        <dbReference type="ARBA" id="ARBA00022692"/>
    </source>
</evidence>
<feature type="transmembrane region" description="Helical" evidence="6">
    <location>
        <begin position="268"/>
        <end position="288"/>
    </location>
</feature>
<dbReference type="PANTHER" id="PTHR35007:SF1">
    <property type="entry name" value="PILUS ASSEMBLY PROTEIN"/>
    <property type="match status" value="1"/>
</dbReference>
<proteinExistence type="predicted"/>
<dbReference type="Pfam" id="PF00482">
    <property type="entry name" value="T2SSF"/>
    <property type="match status" value="1"/>
</dbReference>
<keyword evidence="3 6" id="KW-0812">Transmembrane</keyword>